<name>A0A848J114_9BACT</name>
<dbReference type="InterPro" id="IPR003439">
    <property type="entry name" value="ABC_transporter-like_ATP-bd"/>
</dbReference>
<protein>
    <submittedName>
        <fullName evidence="4">ATP-binding cassette domain-containing protein</fullName>
    </submittedName>
</protein>
<dbReference type="GO" id="GO:0022857">
    <property type="term" value="F:transmembrane transporter activity"/>
    <property type="evidence" value="ECO:0007669"/>
    <property type="project" value="TreeGrafter"/>
</dbReference>
<dbReference type="InterPro" id="IPR015854">
    <property type="entry name" value="ABC_transpr_LolD-like"/>
</dbReference>
<keyword evidence="2 4" id="KW-0067">ATP-binding</keyword>
<dbReference type="PROSITE" id="PS00211">
    <property type="entry name" value="ABC_TRANSPORTER_1"/>
    <property type="match status" value="1"/>
</dbReference>
<dbReference type="RefSeq" id="WP_169677554.1">
    <property type="nucleotide sequence ID" value="NZ_JABBNU010000001.1"/>
</dbReference>
<dbReference type="InterPro" id="IPR027417">
    <property type="entry name" value="P-loop_NTPase"/>
</dbReference>
<sequence>MIKLENLTFKYNDGPSFNFPDIDLPDQENLLITGNSGVGKSTLLHLLSGIRRPSSGQIIINKTNIENLNAAQLDKYRGTNMGLIFQQPHFVSGLSSYENVRLALNISIKDSEQYIYQIFERLGIEKRMNYSPSKMSLGEKQRLGIARAIVNKPKVLYADEPTSSLDDSNTEIVIELLLEEARINNSQLVCITHDHRVKKYFENEVNL</sequence>
<dbReference type="PROSITE" id="PS50893">
    <property type="entry name" value="ABC_TRANSPORTER_2"/>
    <property type="match status" value="1"/>
</dbReference>
<evidence type="ECO:0000256" key="1">
    <source>
        <dbReference type="ARBA" id="ARBA00022741"/>
    </source>
</evidence>
<gene>
    <name evidence="4" type="ORF">HH304_00870</name>
</gene>
<dbReference type="PANTHER" id="PTHR24220:SF86">
    <property type="entry name" value="ABC TRANSPORTER ABCH.1"/>
    <property type="match status" value="1"/>
</dbReference>
<organism evidence="4 5">
    <name type="scientific">Marinigracilibium pacificum</name>
    <dbReference type="NCBI Taxonomy" id="2729599"/>
    <lineage>
        <taxon>Bacteria</taxon>
        <taxon>Pseudomonadati</taxon>
        <taxon>Bacteroidota</taxon>
        <taxon>Cytophagia</taxon>
        <taxon>Cytophagales</taxon>
        <taxon>Flammeovirgaceae</taxon>
        <taxon>Marinigracilibium</taxon>
    </lineage>
</organism>
<dbReference type="GO" id="GO:0005524">
    <property type="term" value="F:ATP binding"/>
    <property type="evidence" value="ECO:0007669"/>
    <property type="project" value="UniProtKB-KW"/>
</dbReference>
<dbReference type="EMBL" id="JABBNU010000001">
    <property type="protein sequence ID" value="NMM46932.1"/>
    <property type="molecule type" value="Genomic_DNA"/>
</dbReference>
<dbReference type="Pfam" id="PF00005">
    <property type="entry name" value="ABC_tran"/>
    <property type="match status" value="1"/>
</dbReference>
<dbReference type="InterPro" id="IPR017871">
    <property type="entry name" value="ABC_transporter-like_CS"/>
</dbReference>
<comment type="caution">
    <text evidence="4">The sequence shown here is derived from an EMBL/GenBank/DDBJ whole genome shotgun (WGS) entry which is preliminary data.</text>
</comment>
<keyword evidence="5" id="KW-1185">Reference proteome</keyword>
<dbReference type="PANTHER" id="PTHR24220">
    <property type="entry name" value="IMPORT ATP-BINDING PROTEIN"/>
    <property type="match status" value="1"/>
</dbReference>
<reference evidence="4 5" key="1">
    <citation type="submission" date="2020-04" db="EMBL/GenBank/DDBJ databases">
        <title>Flammeovirgaceae bacterium KN852 isolated from deep sea.</title>
        <authorList>
            <person name="Zhang D.-C."/>
        </authorList>
    </citation>
    <scope>NUCLEOTIDE SEQUENCE [LARGE SCALE GENOMIC DNA]</scope>
    <source>
        <strain evidence="4 5">KN852</strain>
    </source>
</reference>
<feature type="domain" description="ABC transporter" evidence="3">
    <location>
        <begin position="2"/>
        <end position="205"/>
    </location>
</feature>
<dbReference type="GO" id="GO:0005886">
    <property type="term" value="C:plasma membrane"/>
    <property type="evidence" value="ECO:0007669"/>
    <property type="project" value="TreeGrafter"/>
</dbReference>
<dbReference type="GO" id="GO:0016887">
    <property type="term" value="F:ATP hydrolysis activity"/>
    <property type="evidence" value="ECO:0007669"/>
    <property type="project" value="InterPro"/>
</dbReference>
<dbReference type="AlphaFoldDB" id="A0A848J114"/>
<keyword evidence="1" id="KW-0547">Nucleotide-binding</keyword>
<proteinExistence type="predicted"/>
<evidence type="ECO:0000259" key="3">
    <source>
        <dbReference type="PROSITE" id="PS50893"/>
    </source>
</evidence>
<dbReference type="SUPFAM" id="SSF52540">
    <property type="entry name" value="P-loop containing nucleoside triphosphate hydrolases"/>
    <property type="match status" value="1"/>
</dbReference>
<dbReference type="Gene3D" id="3.40.50.300">
    <property type="entry name" value="P-loop containing nucleotide triphosphate hydrolases"/>
    <property type="match status" value="1"/>
</dbReference>
<accession>A0A848J114</accession>
<evidence type="ECO:0000313" key="5">
    <source>
        <dbReference type="Proteomes" id="UP000559010"/>
    </source>
</evidence>
<evidence type="ECO:0000256" key="2">
    <source>
        <dbReference type="ARBA" id="ARBA00022840"/>
    </source>
</evidence>
<dbReference type="SMART" id="SM00382">
    <property type="entry name" value="AAA"/>
    <property type="match status" value="1"/>
</dbReference>
<evidence type="ECO:0000313" key="4">
    <source>
        <dbReference type="EMBL" id="NMM46932.1"/>
    </source>
</evidence>
<dbReference type="InterPro" id="IPR003593">
    <property type="entry name" value="AAA+_ATPase"/>
</dbReference>
<dbReference type="Proteomes" id="UP000559010">
    <property type="component" value="Unassembled WGS sequence"/>
</dbReference>